<dbReference type="AlphaFoldDB" id="A0A9Q1F7F0"/>
<keyword evidence="3" id="KW-1185">Reference proteome</keyword>
<feature type="compositionally biased region" description="Basic and acidic residues" evidence="1">
    <location>
        <begin position="65"/>
        <end position="80"/>
    </location>
</feature>
<name>A0A9Q1F7F0_SYNKA</name>
<evidence type="ECO:0000313" key="2">
    <source>
        <dbReference type="EMBL" id="KAJ8352549.1"/>
    </source>
</evidence>
<dbReference type="EMBL" id="JAINUF010000008">
    <property type="protein sequence ID" value="KAJ8352549.1"/>
    <property type="molecule type" value="Genomic_DNA"/>
</dbReference>
<feature type="region of interest" description="Disordered" evidence="1">
    <location>
        <begin position="42"/>
        <end position="108"/>
    </location>
</feature>
<organism evidence="2 3">
    <name type="scientific">Synaphobranchus kaupii</name>
    <name type="common">Kaup's arrowtooth eel</name>
    <dbReference type="NCBI Taxonomy" id="118154"/>
    <lineage>
        <taxon>Eukaryota</taxon>
        <taxon>Metazoa</taxon>
        <taxon>Chordata</taxon>
        <taxon>Craniata</taxon>
        <taxon>Vertebrata</taxon>
        <taxon>Euteleostomi</taxon>
        <taxon>Actinopterygii</taxon>
        <taxon>Neopterygii</taxon>
        <taxon>Teleostei</taxon>
        <taxon>Anguilliformes</taxon>
        <taxon>Synaphobranchidae</taxon>
        <taxon>Synaphobranchus</taxon>
    </lineage>
</organism>
<evidence type="ECO:0000256" key="1">
    <source>
        <dbReference type="SAM" id="MobiDB-lite"/>
    </source>
</evidence>
<proteinExistence type="predicted"/>
<protein>
    <submittedName>
        <fullName evidence="2">Uncharacterized protein</fullName>
    </submittedName>
</protein>
<evidence type="ECO:0000313" key="3">
    <source>
        <dbReference type="Proteomes" id="UP001152622"/>
    </source>
</evidence>
<dbReference type="Proteomes" id="UP001152622">
    <property type="component" value="Chromosome 8"/>
</dbReference>
<accession>A0A9Q1F7F0</accession>
<reference evidence="2" key="1">
    <citation type="journal article" date="2023" name="Science">
        <title>Genome structures resolve the early diversification of teleost fishes.</title>
        <authorList>
            <person name="Parey E."/>
            <person name="Louis A."/>
            <person name="Montfort J."/>
            <person name="Bouchez O."/>
            <person name="Roques C."/>
            <person name="Iampietro C."/>
            <person name="Lluch J."/>
            <person name="Castinel A."/>
            <person name="Donnadieu C."/>
            <person name="Desvignes T."/>
            <person name="Floi Bucao C."/>
            <person name="Jouanno E."/>
            <person name="Wen M."/>
            <person name="Mejri S."/>
            <person name="Dirks R."/>
            <person name="Jansen H."/>
            <person name="Henkel C."/>
            <person name="Chen W.J."/>
            <person name="Zahm M."/>
            <person name="Cabau C."/>
            <person name="Klopp C."/>
            <person name="Thompson A.W."/>
            <person name="Robinson-Rechavi M."/>
            <person name="Braasch I."/>
            <person name="Lecointre G."/>
            <person name="Bobe J."/>
            <person name="Postlethwait J.H."/>
            <person name="Berthelot C."/>
            <person name="Roest Crollius H."/>
            <person name="Guiguen Y."/>
        </authorList>
    </citation>
    <scope>NUCLEOTIDE SEQUENCE</scope>
    <source>
        <strain evidence="2">WJC10195</strain>
    </source>
</reference>
<gene>
    <name evidence="2" type="ORF">SKAU_G00240250</name>
</gene>
<comment type="caution">
    <text evidence="2">The sequence shown here is derived from an EMBL/GenBank/DDBJ whole genome shotgun (WGS) entry which is preliminary data.</text>
</comment>
<feature type="region of interest" description="Disordered" evidence="1">
    <location>
        <begin position="152"/>
        <end position="173"/>
    </location>
</feature>
<sequence length="173" mass="18704">MLGFIERSISSGALILSRFTVGYTHLPNRNIASLSAHEARRISRRISRQQQLPPKTPLPPPGGGARERRATQINRLKEQRLFLPGLSSSRQVPPRHLRVTPAGSPGWELKSSAPAEMLRAAEGKPPRWSLAVLPVPAGGTRSVTGPVCSCPGPAAARHREGQLPPISTRKQAN</sequence>